<gene>
    <name evidence="1" type="ordered locus">Mnod_3950</name>
</gene>
<accession>B8ISK2</accession>
<dbReference type="AlphaFoldDB" id="B8ISK2"/>
<evidence type="ECO:0000313" key="2">
    <source>
        <dbReference type="Proteomes" id="UP000008207"/>
    </source>
</evidence>
<dbReference type="RefSeq" id="WP_015930492.1">
    <property type="nucleotide sequence ID" value="NC_011894.1"/>
</dbReference>
<proteinExistence type="predicted"/>
<keyword evidence="2" id="KW-1185">Reference proteome</keyword>
<reference evidence="1 2" key="1">
    <citation type="submission" date="2009-01" db="EMBL/GenBank/DDBJ databases">
        <title>Complete sequence of chromosome of Methylobacterium nodulans ORS 2060.</title>
        <authorList>
            <consortium name="US DOE Joint Genome Institute"/>
            <person name="Lucas S."/>
            <person name="Copeland A."/>
            <person name="Lapidus A."/>
            <person name="Glavina del Rio T."/>
            <person name="Dalin E."/>
            <person name="Tice H."/>
            <person name="Bruce D."/>
            <person name="Goodwin L."/>
            <person name="Pitluck S."/>
            <person name="Sims D."/>
            <person name="Brettin T."/>
            <person name="Detter J.C."/>
            <person name="Han C."/>
            <person name="Larimer F."/>
            <person name="Land M."/>
            <person name="Hauser L."/>
            <person name="Kyrpides N."/>
            <person name="Ivanova N."/>
            <person name="Marx C.J."/>
            <person name="Richardson P."/>
        </authorList>
    </citation>
    <scope>NUCLEOTIDE SEQUENCE [LARGE SCALE GENOMIC DNA]</scope>
    <source>
        <strain evidence="2">LMG 21967 / CNCM I-2342 / ORS 2060</strain>
    </source>
</reference>
<dbReference type="Proteomes" id="UP000008207">
    <property type="component" value="Chromosome"/>
</dbReference>
<organism evidence="1 2">
    <name type="scientific">Methylobacterium nodulans (strain LMG 21967 / CNCM I-2342 / ORS 2060)</name>
    <dbReference type="NCBI Taxonomy" id="460265"/>
    <lineage>
        <taxon>Bacteria</taxon>
        <taxon>Pseudomonadati</taxon>
        <taxon>Pseudomonadota</taxon>
        <taxon>Alphaproteobacteria</taxon>
        <taxon>Hyphomicrobiales</taxon>
        <taxon>Methylobacteriaceae</taxon>
        <taxon>Methylobacterium</taxon>
    </lineage>
</organism>
<name>B8ISK2_METNO</name>
<dbReference type="HOGENOM" id="CLU_2862681_0_0_5"/>
<dbReference type="STRING" id="460265.Mnod_3950"/>
<sequence>MTDKQSVQADMARLEDENSRLRQLINSAPQSLLYPNAEWCEIYARWHRNAVRVAHFPHLPQPKT</sequence>
<protein>
    <submittedName>
        <fullName evidence="1">Uncharacterized protein</fullName>
    </submittedName>
</protein>
<dbReference type="KEGG" id="mno:Mnod_3950"/>
<evidence type="ECO:0000313" key="1">
    <source>
        <dbReference type="EMBL" id="ACL58842.1"/>
    </source>
</evidence>
<dbReference type="EMBL" id="CP001349">
    <property type="protein sequence ID" value="ACL58842.1"/>
    <property type="molecule type" value="Genomic_DNA"/>
</dbReference>